<keyword evidence="4 6" id="KW-1133">Transmembrane helix</keyword>
<proteinExistence type="predicted"/>
<dbReference type="OrthoDB" id="9803381at2"/>
<keyword evidence="5 6" id="KW-0472">Membrane</keyword>
<evidence type="ECO:0000256" key="5">
    <source>
        <dbReference type="ARBA" id="ARBA00023136"/>
    </source>
</evidence>
<evidence type="ECO:0000256" key="2">
    <source>
        <dbReference type="ARBA" id="ARBA00022475"/>
    </source>
</evidence>
<evidence type="ECO:0000313" key="8">
    <source>
        <dbReference type="EMBL" id="OIU72686.1"/>
    </source>
</evidence>
<organism evidence="8 9">
    <name type="scientific">Rossellomorea aquimaris</name>
    <dbReference type="NCBI Taxonomy" id="189382"/>
    <lineage>
        <taxon>Bacteria</taxon>
        <taxon>Bacillati</taxon>
        <taxon>Bacillota</taxon>
        <taxon>Bacilli</taxon>
        <taxon>Bacillales</taxon>
        <taxon>Bacillaceae</taxon>
        <taxon>Rossellomorea</taxon>
    </lineage>
</organism>
<dbReference type="RefSeq" id="WP_071617305.1">
    <property type="nucleotide sequence ID" value="NZ_MINN01000073.1"/>
</dbReference>
<dbReference type="EMBL" id="MINN01000073">
    <property type="protein sequence ID" value="OIU72686.1"/>
    <property type="molecule type" value="Genomic_DNA"/>
</dbReference>
<feature type="transmembrane region" description="Helical" evidence="6">
    <location>
        <begin position="250"/>
        <end position="270"/>
    </location>
</feature>
<evidence type="ECO:0000256" key="3">
    <source>
        <dbReference type="ARBA" id="ARBA00022692"/>
    </source>
</evidence>
<comment type="subcellular location">
    <subcellularLocation>
        <location evidence="1">Cell membrane</location>
        <topology evidence="1">Multi-pass membrane protein</topology>
    </subcellularLocation>
</comment>
<keyword evidence="9" id="KW-1185">Reference proteome</keyword>
<feature type="transmembrane region" description="Helical" evidence="6">
    <location>
        <begin position="81"/>
        <end position="100"/>
    </location>
</feature>
<dbReference type="PANTHER" id="PTHR35007:SF1">
    <property type="entry name" value="PILUS ASSEMBLY PROTEIN"/>
    <property type="match status" value="1"/>
</dbReference>
<gene>
    <name evidence="8" type="ORF">BHE18_21340</name>
</gene>
<evidence type="ECO:0000313" key="9">
    <source>
        <dbReference type="Proteomes" id="UP000182062"/>
    </source>
</evidence>
<dbReference type="PANTHER" id="PTHR35007">
    <property type="entry name" value="INTEGRAL MEMBRANE PROTEIN-RELATED"/>
    <property type="match status" value="1"/>
</dbReference>
<dbReference type="Proteomes" id="UP000182062">
    <property type="component" value="Unassembled WGS sequence"/>
</dbReference>
<evidence type="ECO:0000259" key="7">
    <source>
        <dbReference type="Pfam" id="PF00482"/>
    </source>
</evidence>
<evidence type="ECO:0000256" key="1">
    <source>
        <dbReference type="ARBA" id="ARBA00004651"/>
    </source>
</evidence>
<protein>
    <recommendedName>
        <fullName evidence="7">Type II secretion system protein GspF domain-containing protein</fullName>
    </recommendedName>
</protein>
<dbReference type="GO" id="GO:0005886">
    <property type="term" value="C:plasma membrane"/>
    <property type="evidence" value="ECO:0007669"/>
    <property type="project" value="UniProtKB-SubCell"/>
</dbReference>
<evidence type="ECO:0000256" key="4">
    <source>
        <dbReference type="ARBA" id="ARBA00022989"/>
    </source>
</evidence>
<evidence type="ECO:0000256" key="6">
    <source>
        <dbReference type="SAM" id="Phobius"/>
    </source>
</evidence>
<reference evidence="8 9" key="1">
    <citation type="submission" date="2016-09" db="EMBL/GenBank/DDBJ databases">
        <title>Bacillus aquimaris SAMM genome sequence reveals colonization and biosurfactant production capacities.</title>
        <authorList>
            <person name="Waghmode S.R."/>
            <person name="Suryavanshi M.V."/>
        </authorList>
    </citation>
    <scope>NUCLEOTIDE SEQUENCE [LARGE SCALE GENOMIC DNA]</scope>
    <source>
        <strain evidence="8 9">SAMM</strain>
    </source>
</reference>
<keyword evidence="3 6" id="KW-0812">Transmembrane</keyword>
<comment type="caution">
    <text evidence="8">The sequence shown here is derived from an EMBL/GenBank/DDBJ whole genome shotgun (WGS) entry which is preliminary data.</text>
</comment>
<dbReference type="AlphaFoldDB" id="A0A1J6W3E6"/>
<feature type="domain" description="Type II secretion system protein GspF" evidence="7">
    <location>
        <begin position="142"/>
        <end position="266"/>
    </location>
</feature>
<name>A0A1J6W3E6_9BACI</name>
<dbReference type="Pfam" id="PF00482">
    <property type="entry name" value="T2SSF"/>
    <property type="match status" value="1"/>
</dbReference>
<dbReference type="Gene3D" id="1.20.81.30">
    <property type="entry name" value="Type II secretion system (T2SS), domain F"/>
    <property type="match status" value="1"/>
</dbReference>
<accession>A0A1J6W3E6</accession>
<sequence>MIAALVTTIATLVFIIALNFFLEYRKEKREWKKQVHDFYSNGEKRKSYIVLLGDRFDRTETAQPIYEKLRAANIPLTPSEYFGAQVVAVMGFVIVLGNFFNLNFLISIFVSLMFLEGGKRLVFLLRKNIIKQRLAQQLPEICRLLANATRSGMTLNQGVQLAAQEISEPAKSEFKRLAQEISLGIDFNTAIRSMEKRIDNREFKLFVATILIQKKAGGNLFSVLDEMGQTLEERKILMQEIKTMTAEQRYVAYIVPVIPIFLVLMMNNIIEGFLDPLFTGLGVILLLLFIGGTFLTFFLVRKVTNIRV</sequence>
<feature type="transmembrane region" description="Helical" evidence="6">
    <location>
        <begin position="6"/>
        <end position="24"/>
    </location>
</feature>
<dbReference type="InterPro" id="IPR042094">
    <property type="entry name" value="T2SS_GspF_sf"/>
</dbReference>
<feature type="transmembrane region" description="Helical" evidence="6">
    <location>
        <begin position="276"/>
        <end position="300"/>
    </location>
</feature>
<keyword evidence="2" id="KW-1003">Cell membrane</keyword>
<dbReference type="InterPro" id="IPR018076">
    <property type="entry name" value="T2SS_GspF_dom"/>
</dbReference>